<dbReference type="EMBL" id="BPQF01000001">
    <property type="protein sequence ID" value="GJD37749.1"/>
    <property type="molecule type" value="Genomic_DNA"/>
</dbReference>
<accession>A0AAV4Z2Q9</accession>
<keyword evidence="1" id="KW-1188">Viral release from host cell</keyword>
<organism evidence="5 6">
    <name type="scientific">Methylobacterium bullatum</name>
    <dbReference type="NCBI Taxonomy" id="570505"/>
    <lineage>
        <taxon>Bacteria</taxon>
        <taxon>Pseudomonadati</taxon>
        <taxon>Pseudomonadota</taxon>
        <taxon>Alphaproteobacteria</taxon>
        <taxon>Hyphomicrobiales</taxon>
        <taxon>Methylobacteriaceae</taxon>
        <taxon>Methylobacterium</taxon>
    </lineage>
</organism>
<sequence>MDLETLSAPLEIKFATDADLGEFEGYGSFFGNVDSHGDAVAAGAFRQTLEDRAHKGLPPVPMHFNHGIPEMGGERAVGVWKTMAEDTKGLHVRGRISGMNTDKGRHYFERVKDGAISGLSIGYRIAPNGATFGKSAREPRRLLKSVHLHEVSIVDEPSNALARVEAVKLADRGDLESLLRKSGLSKAAARQIVAGGWAALSGEVEPSEDPVLRDLVKALDRNLLDLKGLNR</sequence>
<evidence type="ECO:0000313" key="5">
    <source>
        <dbReference type="EMBL" id="GJD37749.1"/>
    </source>
</evidence>
<dbReference type="GO" id="GO:0006508">
    <property type="term" value="P:proteolysis"/>
    <property type="evidence" value="ECO:0007669"/>
    <property type="project" value="UniProtKB-KW"/>
</dbReference>
<feature type="domain" description="Prohead serine protease" evidence="4">
    <location>
        <begin position="19"/>
        <end position="167"/>
    </location>
</feature>
<evidence type="ECO:0000256" key="2">
    <source>
        <dbReference type="ARBA" id="ARBA00022670"/>
    </source>
</evidence>
<dbReference type="InterPro" id="IPR054613">
    <property type="entry name" value="Peptidase_S78_dom"/>
</dbReference>
<dbReference type="Pfam" id="PF04586">
    <property type="entry name" value="Peptidase_S78"/>
    <property type="match status" value="1"/>
</dbReference>
<evidence type="ECO:0000259" key="4">
    <source>
        <dbReference type="Pfam" id="PF04586"/>
    </source>
</evidence>
<gene>
    <name evidence="5" type="ORF">OICFNHDK_0187</name>
</gene>
<evidence type="ECO:0000313" key="6">
    <source>
        <dbReference type="Proteomes" id="UP001055307"/>
    </source>
</evidence>
<dbReference type="RefSeq" id="WP_192216202.1">
    <property type="nucleotide sequence ID" value="NZ_BPQF01000001.1"/>
</dbReference>
<keyword evidence="3" id="KW-0378">Hydrolase</keyword>
<comment type="caution">
    <text evidence="5">The sequence shown here is derived from an EMBL/GenBank/DDBJ whole genome shotgun (WGS) entry which is preliminary data.</text>
</comment>
<evidence type="ECO:0000256" key="1">
    <source>
        <dbReference type="ARBA" id="ARBA00022612"/>
    </source>
</evidence>
<reference evidence="5" key="1">
    <citation type="journal article" date="2016" name="Front. Microbiol.">
        <title>Genome Sequence of the Piezophilic, Mesophilic Sulfate-Reducing Bacterium Desulfovibrio indicus J2T.</title>
        <authorList>
            <person name="Cao J."/>
            <person name="Maignien L."/>
            <person name="Shao Z."/>
            <person name="Alain K."/>
            <person name="Jebbar M."/>
        </authorList>
    </citation>
    <scope>NUCLEOTIDE SEQUENCE</scope>
    <source>
        <strain evidence="5">DSM 21893</strain>
    </source>
</reference>
<keyword evidence="2" id="KW-0645">Protease</keyword>
<dbReference type="GO" id="GO:0008233">
    <property type="term" value="F:peptidase activity"/>
    <property type="evidence" value="ECO:0007669"/>
    <property type="project" value="UniProtKB-KW"/>
</dbReference>
<keyword evidence="6" id="KW-1185">Reference proteome</keyword>
<name>A0AAV4Z2Q9_9HYPH</name>
<dbReference type="Proteomes" id="UP001055307">
    <property type="component" value="Unassembled WGS sequence"/>
</dbReference>
<evidence type="ECO:0000256" key="3">
    <source>
        <dbReference type="ARBA" id="ARBA00022801"/>
    </source>
</evidence>
<dbReference type="AlphaFoldDB" id="A0AAV4Z2Q9"/>
<protein>
    <recommendedName>
        <fullName evidence="4">Prohead serine protease domain-containing protein</fullName>
    </recommendedName>
</protein>
<reference evidence="5" key="2">
    <citation type="submission" date="2021-08" db="EMBL/GenBank/DDBJ databases">
        <authorList>
            <person name="Tani A."/>
            <person name="Ola A."/>
            <person name="Ogura Y."/>
            <person name="Katsura K."/>
            <person name="Hayashi T."/>
        </authorList>
    </citation>
    <scope>NUCLEOTIDE SEQUENCE</scope>
    <source>
        <strain evidence="5">DSM 21893</strain>
    </source>
</reference>
<dbReference type="InterPro" id="IPR006433">
    <property type="entry name" value="Prohead_protease"/>
</dbReference>
<dbReference type="NCBIfam" id="TIGR01543">
    <property type="entry name" value="proheadase_HK97"/>
    <property type="match status" value="1"/>
</dbReference>
<proteinExistence type="predicted"/>